<sequence length="219" mass="22701">MFPEQSHRPTAHPSRLDHRVRAGRSSARRAVAVAAPMLAAALIALELGAGPSAQAQTPGPMSAGHTRAAESVVHSPRAPLEATVSEGQVKEVAPGGVLTYPSVTSCLTLTVRLRGGGLVGAHASLFQVPGELRSDRILPALKARVGGRPVLAIEVRGAVGAWHPSYFVKAIESYGDADPVPVPAGQDVEGLARAVADGLGRPRPLVTVRDVPDGDQIIR</sequence>
<evidence type="ECO:0000313" key="2">
    <source>
        <dbReference type="EMBL" id="AYG84532.1"/>
    </source>
</evidence>
<dbReference type="EMBL" id="CP032698">
    <property type="protein sequence ID" value="AYG84532.1"/>
    <property type="molecule type" value="Genomic_DNA"/>
</dbReference>
<accession>A0A387HRS8</accession>
<name>A0A387HRS8_9ACTN</name>
<reference evidence="2 3" key="1">
    <citation type="submission" date="2018-10" db="EMBL/GenBank/DDBJ databases">
        <title>Relationship between Morphology and Antimicrobial Activity in Streptomyces.</title>
        <authorList>
            <person name="Kang H.J."/>
            <person name="Kim S.B."/>
        </authorList>
    </citation>
    <scope>NUCLEOTIDE SEQUENCE [LARGE SCALE GENOMIC DNA]</scope>
    <source>
        <strain evidence="2 3">BH38</strain>
    </source>
</reference>
<dbReference type="RefSeq" id="WP_246033708.1">
    <property type="nucleotide sequence ID" value="NZ_CP032698.1"/>
</dbReference>
<keyword evidence="3" id="KW-1185">Reference proteome</keyword>
<organism evidence="2 3">
    <name type="scientific">Streptomyces hundungensis</name>
    <dbReference type="NCBI Taxonomy" id="1077946"/>
    <lineage>
        <taxon>Bacteria</taxon>
        <taxon>Bacillati</taxon>
        <taxon>Actinomycetota</taxon>
        <taxon>Actinomycetes</taxon>
        <taxon>Kitasatosporales</taxon>
        <taxon>Streptomycetaceae</taxon>
        <taxon>Streptomyces</taxon>
    </lineage>
</organism>
<evidence type="ECO:0000313" key="3">
    <source>
        <dbReference type="Proteomes" id="UP000271554"/>
    </source>
</evidence>
<proteinExistence type="predicted"/>
<dbReference type="AlphaFoldDB" id="A0A387HRS8"/>
<evidence type="ECO:0000256" key="1">
    <source>
        <dbReference type="SAM" id="MobiDB-lite"/>
    </source>
</evidence>
<dbReference type="KEGG" id="shun:DWB77_06746"/>
<feature type="region of interest" description="Disordered" evidence="1">
    <location>
        <begin position="52"/>
        <end position="75"/>
    </location>
</feature>
<feature type="region of interest" description="Disordered" evidence="1">
    <location>
        <begin position="1"/>
        <end position="23"/>
    </location>
</feature>
<gene>
    <name evidence="2" type="ORF">DWB77_06746</name>
</gene>
<protein>
    <submittedName>
        <fullName evidence="2">Uncharacterized protein</fullName>
    </submittedName>
</protein>
<dbReference type="Proteomes" id="UP000271554">
    <property type="component" value="Chromosome"/>
</dbReference>